<dbReference type="CDD" id="cd11383">
    <property type="entry name" value="YfjP"/>
    <property type="match status" value="1"/>
</dbReference>
<protein>
    <submittedName>
        <fullName evidence="3">ABC transporter</fullName>
    </submittedName>
</protein>
<sequence length="546" mass="58806">MGAPRRRTARGAGGVTTLNEGLHDLSRAIELAAGKVPEDLLARAAALRDTVVERQAAGLETTVVALFGATGSGKSSLFNALAGAPLARVAARRPTTSAPMAVSEQPASEVLDWLDVKDRQLQSGIFSDHGDRIVLLDMPDIDSTEVANREIARRLAGVVDVLIWVLDPQKYADAVVHEDYLRAMSEHSDVTLVVLNQIDTIDDEERRSVLADAQRIIREDGLNADVLPTSARTGDGIPALKSRIVSVAATQQAAYDRLAADVRAIGRDLKGTLGEPGAGVAPKDRARVTSAVASAAGVDQVAKAAAGSYRYRGKKWVGWPPLAWLRAVRVDPLKGLHLLPEKGEVPALTGVRATPAKESQVRGLVRDIVAAATEGMPPAWRRDAQEIAEYRVGNVLDHADRIIARADLGYSKKPGWWSLWRLLQWIFLLIAAAGLVWIGVLWAFESLAMPLPDTPQFGDFPVPPVLFLGGLLVGLILTLLGRAFLNSGAKSVERRVRKALTKEITPVTEEHMLAGIDQVLAESRELNELATRLVGVGQKSAKKRRS</sequence>
<dbReference type="GO" id="GO:0000028">
    <property type="term" value="P:ribosomal small subunit assembly"/>
    <property type="evidence" value="ECO:0007669"/>
    <property type="project" value="TreeGrafter"/>
</dbReference>
<feature type="transmembrane region" description="Helical" evidence="1">
    <location>
        <begin position="422"/>
        <end position="444"/>
    </location>
</feature>
<dbReference type="InterPro" id="IPR027417">
    <property type="entry name" value="P-loop_NTPase"/>
</dbReference>
<dbReference type="Gene3D" id="3.40.50.300">
    <property type="entry name" value="P-loop containing nucleotide triphosphate hydrolases"/>
    <property type="match status" value="1"/>
</dbReference>
<dbReference type="EMBL" id="CP034438">
    <property type="protein sequence ID" value="AZN29209.1"/>
    <property type="molecule type" value="Genomic_DNA"/>
</dbReference>
<dbReference type="GO" id="GO:0043024">
    <property type="term" value="F:ribosomal small subunit binding"/>
    <property type="evidence" value="ECO:0007669"/>
    <property type="project" value="TreeGrafter"/>
</dbReference>
<organism evidence="3 4">
    <name type="scientific">Flaviflexus salsibiostraticola</name>
    <dbReference type="NCBI Taxonomy" id="1282737"/>
    <lineage>
        <taxon>Bacteria</taxon>
        <taxon>Bacillati</taxon>
        <taxon>Actinomycetota</taxon>
        <taxon>Actinomycetes</taxon>
        <taxon>Actinomycetales</taxon>
        <taxon>Actinomycetaceae</taxon>
        <taxon>Flaviflexus</taxon>
    </lineage>
</organism>
<name>A0A3S8Z6U0_9ACTO</name>
<dbReference type="InterPro" id="IPR006073">
    <property type="entry name" value="GTP-bd"/>
</dbReference>
<feature type="transmembrane region" description="Helical" evidence="1">
    <location>
        <begin position="464"/>
        <end position="485"/>
    </location>
</feature>
<dbReference type="GO" id="GO:0019843">
    <property type="term" value="F:rRNA binding"/>
    <property type="evidence" value="ECO:0007669"/>
    <property type="project" value="TreeGrafter"/>
</dbReference>
<dbReference type="AlphaFoldDB" id="A0A3S8Z6U0"/>
<gene>
    <name evidence="3" type="ORF">EJO69_02020</name>
</gene>
<dbReference type="PANTHER" id="PTHR42698">
    <property type="entry name" value="GTPASE ERA"/>
    <property type="match status" value="1"/>
</dbReference>
<feature type="domain" description="G" evidence="2">
    <location>
        <begin position="64"/>
        <end position="196"/>
    </location>
</feature>
<keyword evidence="1" id="KW-1133">Transmembrane helix</keyword>
<keyword evidence="4" id="KW-1185">Reference proteome</keyword>
<dbReference type="GO" id="GO:0005829">
    <property type="term" value="C:cytosol"/>
    <property type="evidence" value="ECO:0007669"/>
    <property type="project" value="TreeGrafter"/>
</dbReference>
<dbReference type="SUPFAM" id="SSF52540">
    <property type="entry name" value="P-loop containing nucleoside triphosphate hydrolases"/>
    <property type="match status" value="1"/>
</dbReference>
<evidence type="ECO:0000256" key="1">
    <source>
        <dbReference type="SAM" id="Phobius"/>
    </source>
</evidence>
<keyword evidence="1" id="KW-0812">Transmembrane</keyword>
<dbReference type="Pfam" id="PF01926">
    <property type="entry name" value="MMR_HSR1"/>
    <property type="match status" value="1"/>
</dbReference>
<evidence type="ECO:0000259" key="2">
    <source>
        <dbReference type="Pfam" id="PF01926"/>
    </source>
</evidence>
<proteinExistence type="predicted"/>
<dbReference type="InterPro" id="IPR005662">
    <property type="entry name" value="GTPase_Era-like"/>
</dbReference>
<dbReference type="Proteomes" id="UP000270021">
    <property type="component" value="Chromosome"/>
</dbReference>
<evidence type="ECO:0000313" key="3">
    <source>
        <dbReference type="EMBL" id="AZN29209.1"/>
    </source>
</evidence>
<dbReference type="GO" id="GO:0005525">
    <property type="term" value="F:GTP binding"/>
    <property type="evidence" value="ECO:0007669"/>
    <property type="project" value="InterPro"/>
</dbReference>
<dbReference type="KEGG" id="fsl:EJO69_02020"/>
<dbReference type="OrthoDB" id="974105at2"/>
<reference evidence="3 4" key="1">
    <citation type="submission" date="2018-12" db="EMBL/GenBank/DDBJ databases">
        <title>Complete genome sequence of Flaviflexus salsibiostraticola KCTC 33148.</title>
        <authorList>
            <person name="Bae J.-W."/>
        </authorList>
    </citation>
    <scope>NUCLEOTIDE SEQUENCE [LARGE SCALE GENOMIC DNA]</scope>
    <source>
        <strain evidence="3 4">KCTC 33148</strain>
    </source>
</reference>
<dbReference type="PANTHER" id="PTHR42698:SF1">
    <property type="entry name" value="GTPASE ERA, MITOCHONDRIAL"/>
    <property type="match status" value="1"/>
</dbReference>
<keyword evidence="1" id="KW-0472">Membrane</keyword>
<accession>A0A3S8Z6U0</accession>
<evidence type="ECO:0000313" key="4">
    <source>
        <dbReference type="Proteomes" id="UP000270021"/>
    </source>
</evidence>